<reference evidence="3" key="1">
    <citation type="journal article" date="2019" name="Int. J. Syst. Evol. Microbiol.">
        <title>The Global Catalogue of Microorganisms (GCM) 10K type strain sequencing project: providing services to taxonomists for standard genome sequencing and annotation.</title>
        <authorList>
            <consortium name="The Broad Institute Genomics Platform"/>
            <consortium name="The Broad Institute Genome Sequencing Center for Infectious Disease"/>
            <person name="Wu L."/>
            <person name="Ma J."/>
        </authorList>
    </citation>
    <scope>NUCLEOTIDE SEQUENCE [LARGE SCALE GENOMIC DNA]</scope>
    <source>
        <strain evidence="3">KCTC 52438</strain>
    </source>
</reference>
<dbReference type="InterPro" id="IPR000160">
    <property type="entry name" value="GGDEF_dom"/>
</dbReference>
<dbReference type="PANTHER" id="PTHR46663">
    <property type="entry name" value="DIGUANYLATE CYCLASE DGCT-RELATED"/>
    <property type="match status" value="1"/>
</dbReference>
<dbReference type="SUPFAM" id="SSF55785">
    <property type="entry name" value="PYP-like sensor domain (PAS domain)"/>
    <property type="match status" value="2"/>
</dbReference>
<dbReference type="Proteomes" id="UP001595476">
    <property type="component" value="Unassembled WGS sequence"/>
</dbReference>
<dbReference type="CDD" id="cd01949">
    <property type="entry name" value="GGDEF"/>
    <property type="match status" value="1"/>
</dbReference>
<dbReference type="EMBL" id="JBHRSZ010000001">
    <property type="protein sequence ID" value="MFC3149412.1"/>
    <property type="molecule type" value="Genomic_DNA"/>
</dbReference>
<dbReference type="InterPro" id="IPR052163">
    <property type="entry name" value="DGC-Regulatory_Protein"/>
</dbReference>
<name>A0ABV7HDH4_9GAMM</name>
<dbReference type="InterPro" id="IPR035965">
    <property type="entry name" value="PAS-like_dom_sf"/>
</dbReference>
<dbReference type="Pfam" id="PF00990">
    <property type="entry name" value="GGDEF"/>
    <property type="match status" value="1"/>
</dbReference>
<dbReference type="NCBIfam" id="TIGR00229">
    <property type="entry name" value="sensory_box"/>
    <property type="match status" value="1"/>
</dbReference>
<dbReference type="RefSeq" id="WP_386714292.1">
    <property type="nucleotide sequence ID" value="NZ_JBHRSZ010000001.1"/>
</dbReference>
<evidence type="ECO:0000313" key="3">
    <source>
        <dbReference type="Proteomes" id="UP001595476"/>
    </source>
</evidence>
<evidence type="ECO:0000313" key="2">
    <source>
        <dbReference type="EMBL" id="MFC3149412.1"/>
    </source>
</evidence>
<proteinExistence type="predicted"/>
<sequence>MKGADIPETSIKLLDQMTRFFKQATYYLLIWNNRVVDISPKLLDLLDYPSFAQFPDFFAELIPKEHPKEFLVYHLLFANQEHRENYDLKLEGRHGRVVTIRFSAQQICVDEHQSVGMLIGEDVTYQQKKLEDLSADSSLFTFNPYSIAITDPHGVILKVNPKFLNKTHFEAEEVQGQNIFNIKTLPECSKEELLKDILNHNDYRAEFLSYTREGFQYDEDVYVIPVYKYGELTSLLFIGEDISTKKRLLMNLEQKAYYDDLTGYYRKDIGRSLLHEVCESGDPFGLFFIDYRDFKGINDRCGHHVGDEVLKLGAQFIKNALRTQDILIRWGGDEFIIIVPTLHETRAMDVVANKIREAFIEMEIDDQVYLADIDIGGCYCSSGASASYALEVLKVADANMYMAKQGGLPFYITEFGDGGQSQNSHLEMSIVK</sequence>
<keyword evidence="3" id="KW-1185">Reference proteome</keyword>
<dbReference type="InterPro" id="IPR029787">
    <property type="entry name" value="Nucleotide_cyclase"/>
</dbReference>
<evidence type="ECO:0000259" key="1">
    <source>
        <dbReference type="PROSITE" id="PS50887"/>
    </source>
</evidence>
<dbReference type="NCBIfam" id="TIGR00254">
    <property type="entry name" value="GGDEF"/>
    <property type="match status" value="1"/>
</dbReference>
<dbReference type="SMART" id="SM00267">
    <property type="entry name" value="GGDEF"/>
    <property type="match status" value="1"/>
</dbReference>
<dbReference type="Gene3D" id="3.30.450.20">
    <property type="entry name" value="PAS domain"/>
    <property type="match status" value="1"/>
</dbReference>
<dbReference type="InterPro" id="IPR043128">
    <property type="entry name" value="Rev_trsase/Diguanyl_cyclase"/>
</dbReference>
<dbReference type="GO" id="GO:0052621">
    <property type="term" value="F:diguanylate cyclase activity"/>
    <property type="evidence" value="ECO:0007669"/>
    <property type="project" value="UniProtKB-EC"/>
</dbReference>
<dbReference type="PANTHER" id="PTHR46663:SF3">
    <property type="entry name" value="SLL0267 PROTEIN"/>
    <property type="match status" value="1"/>
</dbReference>
<keyword evidence="2" id="KW-0808">Transferase</keyword>
<accession>A0ABV7HDH4</accession>
<dbReference type="EC" id="2.7.7.65" evidence="2"/>
<protein>
    <submittedName>
        <fullName evidence="2">Diguanylate cyclase</fullName>
        <ecNumber evidence="2">2.7.7.65</ecNumber>
    </submittedName>
</protein>
<dbReference type="PROSITE" id="PS50887">
    <property type="entry name" value="GGDEF"/>
    <property type="match status" value="1"/>
</dbReference>
<keyword evidence="2" id="KW-0548">Nucleotidyltransferase</keyword>
<gene>
    <name evidence="2" type="ORF">ACFOEK_00040</name>
</gene>
<dbReference type="SUPFAM" id="SSF55073">
    <property type="entry name" value="Nucleotide cyclase"/>
    <property type="match status" value="1"/>
</dbReference>
<feature type="domain" description="GGDEF" evidence="1">
    <location>
        <begin position="282"/>
        <end position="415"/>
    </location>
</feature>
<dbReference type="Pfam" id="PF13426">
    <property type="entry name" value="PAS_9"/>
    <property type="match status" value="1"/>
</dbReference>
<dbReference type="InterPro" id="IPR000014">
    <property type="entry name" value="PAS"/>
</dbReference>
<organism evidence="2 3">
    <name type="scientific">Litoribrevibacter euphylliae</name>
    <dbReference type="NCBI Taxonomy" id="1834034"/>
    <lineage>
        <taxon>Bacteria</taxon>
        <taxon>Pseudomonadati</taxon>
        <taxon>Pseudomonadota</taxon>
        <taxon>Gammaproteobacteria</taxon>
        <taxon>Oceanospirillales</taxon>
        <taxon>Oceanospirillaceae</taxon>
        <taxon>Litoribrevibacter</taxon>
    </lineage>
</organism>
<comment type="caution">
    <text evidence="2">The sequence shown here is derived from an EMBL/GenBank/DDBJ whole genome shotgun (WGS) entry which is preliminary data.</text>
</comment>
<dbReference type="Gene3D" id="3.30.70.270">
    <property type="match status" value="1"/>
</dbReference>